<comment type="caution">
    <text evidence="2">The sequence shown here is derived from an EMBL/GenBank/DDBJ whole genome shotgun (WGS) entry which is preliminary data.</text>
</comment>
<feature type="compositionally biased region" description="Basic and acidic residues" evidence="1">
    <location>
        <begin position="12"/>
        <end position="28"/>
    </location>
</feature>
<dbReference type="EMBL" id="AMFJ01028846">
    <property type="protein sequence ID" value="EKD44502.1"/>
    <property type="molecule type" value="Genomic_DNA"/>
</dbReference>
<evidence type="ECO:0000313" key="2">
    <source>
        <dbReference type="EMBL" id="EKD44502.1"/>
    </source>
</evidence>
<name>K1Z4N5_9BACT</name>
<evidence type="ECO:0000256" key="1">
    <source>
        <dbReference type="SAM" id="MobiDB-lite"/>
    </source>
</evidence>
<organism evidence="2">
    <name type="scientific">uncultured bacterium</name>
    <name type="common">gcode 4</name>
    <dbReference type="NCBI Taxonomy" id="1234023"/>
    <lineage>
        <taxon>Bacteria</taxon>
        <taxon>environmental samples</taxon>
    </lineage>
</organism>
<feature type="compositionally biased region" description="Polar residues" evidence="1">
    <location>
        <begin position="1"/>
        <end position="11"/>
    </location>
</feature>
<accession>K1Z4N5</accession>
<protein>
    <submittedName>
        <fullName evidence="2">Uncharacterized protein</fullName>
    </submittedName>
</protein>
<sequence>METMNSSNAHNDSQDETKKPKRAWTPEKDLAWELESGATRDKLESEIIEDAHYKEYIPVLKTKFKELFGFDPKVINSFVMDLDEFLDCHKKFQLNPSDKDIQELAEGSRWPIRRWLISQITRETYKSETTPEYEMEVDRKIEEATGKIDQLYGWIFQNIPAKQK</sequence>
<feature type="region of interest" description="Disordered" evidence="1">
    <location>
        <begin position="1"/>
        <end position="28"/>
    </location>
</feature>
<reference evidence="2" key="1">
    <citation type="journal article" date="2012" name="Science">
        <title>Fermentation, hydrogen, and sulfur metabolism in multiple uncultivated bacterial phyla.</title>
        <authorList>
            <person name="Wrighton K.C."/>
            <person name="Thomas B.C."/>
            <person name="Sharon I."/>
            <person name="Miller C.S."/>
            <person name="Castelle C.J."/>
            <person name="VerBerkmoes N.C."/>
            <person name="Wilkins M.J."/>
            <person name="Hettich R.L."/>
            <person name="Lipton M.S."/>
            <person name="Williams K.H."/>
            <person name="Long P.E."/>
            <person name="Banfield J.F."/>
        </authorList>
    </citation>
    <scope>NUCLEOTIDE SEQUENCE [LARGE SCALE GENOMIC DNA]</scope>
</reference>
<dbReference type="AlphaFoldDB" id="K1Z4N5"/>
<gene>
    <name evidence="2" type="ORF">ACD_71C00115G0002</name>
</gene>
<proteinExistence type="predicted"/>